<dbReference type="Gene3D" id="3.40.50.10890">
    <property type="match status" value="1"/>
</dbReference>
<dbReference type="RefSeq" id="XP_016588087.1">
    <property type="nucleotide sequence ID" value="XM_016734927.1"/>
</dbReference>
<dbReference type="PANTHER" id="PTHR11203">
    <property type="entry name" value="CLEAVAGE AND POLYADENYLATION SPECIFICITY FACTOR FAMILY MEMBER"/>
    <property type="match status" value="1"/>
</dbReference>
<feature type="domain" description="Beta-Casp" evidence="13">
    <location>
        <begin position="460"/>
        <end position="595"/>
    </location>
</feature>
<evidence type="ECO:0000256" key="3">
    <source>
        <dbReference type="ARBA" id="ARBA00022664"/>
    </source>
</evidence>
<dbReference type="KEGG" id="ssck:SPSK_08326"/>
<dbReference type="Pfam" id="PF00753">
    <property type="entry name" value="Lactamase_B"/>
    <property type="match status" value="1"/>
</dbReference>
<feature type="region of interest" description="Disordered" evidence="11">
    <location>
        <begin position="109"/>
        <end position="134"/>
    </location>
</feature>
<dbReference type="InterPro" id="IPR001279">
    <property type="entry name" value="Metallo-B-lactamas"/>
</dbReference>
<feature type="domain" description="Metallo-beta-lactamase" evidence="12">
    <location>
        <begin position="234"/>
        <end position="443"/>
    </location>
</feature>
<dbReference type="Gene3D" id="3.60.15.10">
    <property type="entry name" value="Ribonuclease Z/Hydroxyacylglutathione hydrolase-like"/>
    <property type="match status" value="1"/>
</dbReference>
<dbReference type="GO" id="GO:0046872">
    <property type="term" value="F:metal ion binding"/>
    <property type="evidence" value="ECO:0007669"/>
    <property type="project" value="UniProtKB-KW"/>
</dbReference>
<protein>
    <submittedName>
        <fullName evidence="15">Cleavage and polyadenylation specificity factor subunit 3</fullName>
    </submittedName>
</protein>
<dbReference type="SUPFAM" id="SSF56281">
    <property type="entry name" value="Metallo-hydrolase/oxidoreductase"/>
    <property type="match status" value="1"/>
</dbReference>
<dbReference type="InterPro" id="IPR050698">
    <property type="entry name" value="MBL"/>
</dbReference>
<keyword evidence="3" id="KW-0507">mRNA processing</keyword>
<evidence type="ECO:0000256" key="1">
    <source>
        <dbReference type="ARBA" id="ARBA00004123"/>
    </source>
</evidence>
<dbReference type="EMBL" id="AXCR01000007">
    <property type="protein sequence ID" value="KJR85411.1"/>
    <property type="molecule type" value="Genomic_DNA"/>
</dbReference>
<name>A0A0F2MB64_SPOSC</name>
<dbReference type="GO" id="GO:0003723">
    <property type="term" value="F:RNA binding"/>
    <property type="evidence" value="ECO:0007669"/>
    <property type="project" value="TreeGrafter"/>
</dbReference>
<evidence type="ECO:0000256" key="8">
    <source>
        <dbReference type="ARBA" id="ARBA00022833"/>
    </source>
</evidence>
<dbReference type="AlphaFoldDB" id="A0A0F2MB64"/>
<keyword evidence="6" id="KW-0255">Endonuclease</keyword>
<proteinExistence type="inferred from homology"/>
<reference evidence="15 16" key="2">
    <citation type="journal article" date="2015" name="Eukaryot. Cell">
        <title>Asexual propagation of a virulent clone complex in a human and feline outbreak of sporotrichosis.</title>
        <authorList>
            <person name="Teixeira Mde M."/>
            <person name="Rodrigues A.M."/>
            <person name="Tsui C.K."/>
            <person name="de Almeida L.G."/>
            <person name="Van Diepeningen A.D."/>
            <person name="van den Ende B.G."/>
            <person name="Fernandes G.F."/>
            <person name="Kano R."/>
            <person name="Hamelin R.C."/>
            <person name="Lopes-Bezerra L.M."/>
            <person name="Vasconcelos A.T."/>
            <person name="de Hoog S."/>
            <person name="de Camargo Z.P."/>
            <person name="Felipe M.S."/>
        </authorList>
    </citation>
    <scope>NUCLEOTIDE SEQUENCE [LARGE SCALE GENOMIC DNA]</scope>
    <source>
        <strain evidence="15 16">1099-18</strain>
    </source>
</reference>
<dbReference type="Pfam" id="PF10996">
    <property type="entry name" value="Beta-Casp"/>
    <property type="match status" value="1"/>
</dbReference>
<evidence type="ECO:0000256" key="6">
    <source>
        <dbReference type="ARBA" id="ARBA00022759"/>
    </source>
</evidence>
<evidence type="ECO:0000256" key="2">
    <source>
        <dbReference type="ARBA" id="ARBA00010624"/>
    </source>
</evidence>
<feature type="compositionally biased region" description="Polar residues" evidence="11">
    <location>
        <begin position="123"/>
        <end position="134"/>
    </location>
</feature>
<evidence type="ECO:0000259" key="12">
    <source>
        <dbReference type="SMART" id="SM00849"/>
    </source>
</evidence>
<comment type="similarity">
    <text evidence="2">Belongs to the metallo-beta-lactamase superfamily. RNA-metabolizing metallo-beta-lactamase-like family. CPSF2/YSH1 subfamily.</text>
</comment>
<dbReference type="InterPro" id="IPR011108">
    <property type="entry name" value="RMMBL"/>
</dbReference>
<dbReference type="CDD" id="cd16292">
    <property type="entry name" value="CPSF3-like_MBL-fold"/>
    <property type="match status" value="1"/>
</dbReference>
<feature type="compositionally biased region" description="Acidic residues" evidence="11">
    <location>
        <begin position="844"/>
        <end position="871"/>
    </location>
</feature>
<dbReference type="FunFam" id="3.60.15.10:FF:000001">
    <property type="entry name" value="Cleavage and polyadenylation specificity factor"/>
    <property type="match status" value="1"/>
</dbReference>
<accession>A0A0F2MB64</accession>
<evidence type="ECO:0000259" key="14">
    <source>
        <dbReference type="SMART" id="SM01098"/>
    </source>
</evidence>
<feature type="region of interest" description="Disordered" evidence="11">
    <location>
        <begin position="810"/>
        <end position="871"/>
    </location>
</feature>
<evidence type="ECO:0000313" key="15">
    <source>
        <dbReference type="EMBL" id="KJR85411.1"/>
    </source>
</evidence>
<dbReference type="GO" id="GO:0004521">
    <property type="term" value="F:RNA endonuclease activity"/>
    <property type="evidence" value="ECO:0007669"/>
    <property type="project" value="TreeGrafter"/>
</dbReference>
<keyword evidence="7" id="KW-0378">Hydrolase</keyword>
<dbReference type="InterPro" id="IPR036866">
    <property type="entry name" value="RibonucZ/Hydroxyglut_hydro"/>
</dbReference>
<evidence type="ECO:0000256" key="5">
    <source>
        <dbReference type="ARBA" id="ARBA00022723"/>
    </source>
</evidence>
<feature type="region of interest" description="Disordered" evidence="11">
    <location>
        <begin position="1"/>
        <end position="25"/>
    </location>
</feature>
<comment type="subcellular location">
    <subcellularLocation>
        <location evidence="1">Nucleus</location>
    </subcellularLocation>
</comment>
<sequence length="1091" mass="120954">MLHKSDATAATRQTARPVEPPRVVQPAGTPIQIVHEASCKCRKAETAAFSGTRAALAVVESATETSRRWQRKMQYERQIERTFVVMPAWSHQETEPGAEKRRAGTVLAKSRGAPSHNGPSIVMHSNISHSPSSLDTRRRLRPLACPDAECRPAVSVSLWAQTFCIDNSRFEAAERFRNIETLSSLNDVGRIRDLHFVPMASKRKAAAMGAAPEEPVDPSDELMFLCLGGGNEVGRSCHIIQYKGKTVMLDAGQHPAYDGLASLPFFDDFDLSTVDVLLISHFHIDHAASLPYVLAKTNFRGRVFMTHPTKAIYKWLIQDSVRVGNTSSNPTTQLVYTEQDHLSTFRQIEAIDYHTTHTVSGIRITPYPAGHVLGAAMFLVEIAGLKIFFTGDYSRELDRHLVSAEVPKGVKIDVLITESTYGIASHVPRLEREQALMKSITGILNRGGRVLMPVFALGRAQELLLILDEYWSKHPDFQNFPIYYASNLAKKCMVVYQTYTGAMNDNIKRLYAERAREAEASGNTAGGGGPWDFRFIRSLKSLDRFEDIGGCVMLASPGMLQNGVSRELLERWAPSDKNGVIITGYSVEGTMAKQIMQEPEHIQAVMSRNLTGANRRAPGADSEKVLIPRRCSVQEYSFAAHVDGTENREFIEEVNAPVVILVHGEQHNMMRLKSKLLSLNSGKAEKDKMKVFSPRNCEELRIPFKTDKIAKVVGKLATVTPPTQISPAQQQDADQDRSSGPIITGVLVQNDFKLSFMAPEDLQEYAGLTTTTIVCRQRLTLSAAGIDLIRWALEGTFGAIEELPEMHKQKGVKQLQQNGKATKKIVSNGATNSESDTAKKSNDDGEDEDMEDDKLYDNEEDDEDGDNEEAADEEINKLVAAYLVMGCVSVRYYASGEIELEWEGNLLNDGIADAVMAVLFSVESSPAAVKQSGKNGHSHSHDHDAHDHEHHVLPVRNLHAHITPEEQFSRLCMFLEAQFGADNVSPIAEPRVREDEDGGAVKEITNGEEEAAEGGQDANVVDEKRQERVRRELERLHAAGIPVPGVLVKVDKMEAKVWLDDLEIDCAQRVFAERVRAVVERAVEVTAPLWR</sequence>
<evidence type="ECO:0000256" key="4">
    <source>
        <dbReference type="ARBA" id="ARBA00022722"/>
    </source>
</evidence>
<dbReference type="SMART" id="SM01027">
    <property type="entry name" value="Beta-Casp"/>
    <property type="match status" value="1"/>
</dbReference>
<gene>
    <name evidence="15" type="ORF">SPSK_08326</name>
</gene>
<evidence type="ECO:0000256" key="9">
    <source>
        <dbReference type="ARBA" id="ARBA00023242"/>
    </source>
</evidence>
<evidence type="ECO:0000256" key="11">
    <source>
        <dbReference type="SAM" id="MobiDB-lite"/>
    </source>
</evidence>
<evidence type="ECO:0000256" key="10">
    <source>
        <dbReference type="ARBA" id="ARBA00024826"/>
    </source>
</evidence>
<dbReference type="OrthoDB" id="10249535at2759"/>
<reference evidence="15 16" key="1">
    <citation type="journal article" date="2014" name="BMC Genomics">
        <title>Comparative genomics of the major fungal agents of human and animal Sporotrichosis: Sporothrix schenckii and Sporothrix brasiliensis.</title>
        <authorList>
            <person name="Teixeira M.M."/>
            <person name="de Almeida L.G."/>
            <person name="Kubitschek-Barreira P."/>
            <person name="Alves F.L."/>
            <person name="Kioshima E.S."/>
            <person name="Abadio A.K."/>
            <person name="Fernandes L."/>
            <person name="Derengowski L.S."/>
            <person name="Ferreira K.S."/>
            <person name="Souza R.C."/>
            <person name="Ruiz J.C."/>
            <person name="de Andrade N.C."/>
            <person name="Paes H.C."/>
            <person name="Nicola A.M."/>
            <person name="Albuquerque P."/>
            <person name="Gerber A.L."/>
            <person name="Martins V.P."/>
            <person name="Peconick L.D."/>
            <person name="Neto A.V."/>
            <person name="Chaucanez C.B."/>
            <person name="Silva P.A."/>
            <person name="Cunha O.L."/>
            <person name="de Oliveira F.F."/>
            <person name="dos Santos T.C."/>
            <person name="Barros A.L."/>
            <person name="Soares M.A."/>
            <person name="de Oliveira L.M."/>
            <person name="Marini M.M."/>
            <person name="Villalobos-Duno H."/>
            <person name="Cunha M.M."/>
            <person name="de Hoog S."/>
            <person name="da Silveira J.F."/>
            <person name="Henrissat B."/>
            <person name="Nino-Vega G.A."/>
            <person name="Cisalpino P.S."/>
            <person name="Mora-Montes H.M."/>
            <person name="Almeida S.R."/>
            <person name="Stajich J.E."/>
            <person name="Lopes-Bezerra L.M."/>
            <person name="Vasconcelos A.T."/>
            <person name="Felipe M.S."/>
        </authorList>
    </citation>
    <scope>NUCLEOTIDE SEQUENCE [LARGE SCALE GENOMIC DNA]</scope>
    <source>
        <strain evidence="15 16">1099-18</strain>
    </source>
</reference>
<dbReference type="Proteomes" id="UP000033710">
    <property type="component" value="Unassembled WGS sequence"/>
</dbReference>
<dbReference type="SMART" id="SM00849">
    <property type="entry name" value="Lactamase_B"/>
    <property type="match status" value="1"/>
</dbReference>
<dbReference type="GeneID" id="27670204"/>
<dbReference type="VEuPathDB" id="FungiDB:SPSK_08326"/>
<evidence type="ECO:0000313" key="16">
    <source>
        <dbReference type="Proteomes" id="UP000033710"/>
    </source>
</evidence>
<keyword evidence="4" id="KW-0540">Nuclease</keyword>
<keyword evidence="8" id="KW-0862">Zinc</keyword>
<organism evidence="15 16">
    <name type="scientific">Sporothrix schenckii 1099-18</name>
    <dbReference type="NCBI Taxonomy" id="1397361"/>
    <lineage>
        <taxon>Eukaryota</taxon>
        <taxon>Fungi</taxon>
        <taxon>Dikarya</taxon>
        <taxon>Ascomycota</taxon>
        <taxon>Pezizomycotina</taxon>
        <taxon>Sordariomycetes</taxon>
        <taxon>Sordariomycetidae</taxon>
        <taxon>Ophiostomatales</taxon>
        <taxon>Ophiostomataceae</taxon>
        <taxon>Sporothrix</taxon>
    </lineage>
</organism>
<dbReference type="GO" id="GO:0005847">
    <property type="term" value="C:mRNA cleavage and polyadenylation specificity factor complex"/>
    <property type="evidence" value="ECO:0007669"/>
    <property type="project" value="TreeGrafter"/>
</dbReference>
<dbReference type="GO" id="GO:0006397">
    <property type="term" value="P:mRNA processing"/>
    <property type="evidence" value="ECO:0007669"/>
    <property type="project" value="UniProtKB-KW"/>
</dbReference>
<keyword evidence="5" id="KW-0479">Metal-binding</keyword>
<dbReference type="Pfam" id="PF11718">
    <property type="entry name" value="CPSF73-100_C"/>
    <property type="match status" value="1"/>
</dbReference>
<dbReference type="PANTHER" id="PTHR11203:SF11">
    <property type="entry name" value="CLEAVAGE AND POLYADENYLATION SPECIFICITY FACTOR SUBUNIT 3"/>
    <property type="match status" value="1"/>
</dbReference>
<dbReference type="Pfam" id="PF07521">
    <property type="entry name" value="RMMBL"/>
    <property type="match status" value="1"/>
</dbReference>
<dbReference type="SMART" id="SM01098">
    <property type="entry name" value="CPSF73-100_C"/>
    <property type="match status" value="1"/>
</dbReference>
<dbReference type="FunFam" id="3.40.50.10890:FF:000004">
    <property type="entry name" value="Cleavage and polyadenylation specifity factor"/>
    <property type="match status" value="1"/>
</dbReference>
<comment type="function">
    <text evidence="10">Component of the cleavage factor I (CF I) involved in pre-mRNA 3'-end processing.</text>
</comment>
<dbReference type="InterPro" id="IPR022712">
    <property type="entry name" value="Beta_Casp"/>
</dbReference>
<feature type="domain" description="Pre-mRNA 3'-end-processing endonuclease polyadenylation factor C-term" evidence="14">
    <location>
        <begin position="739"/>
        <end position="1043"/>
    </location>
</feature>
<dbReference type="InterPro" id="IPR021718">
    <property type="entry name" value="CPSF73-100_C"/>
</dbReference>
<dbReference type="GO" id="GO:0004534">
    <property type="term" value="F:5'-3' RNA exonuclease activity"/>
    <property type="evidence" value="ECO:0007669"/>
    <property type="project" value="TreeGrafter"/>
</dbReference>
<keyword evidence="9" id="KW-0539">Nucleus</keyword>
<comment type="caution">
    <text evidence="15">The sequence shown here is derived from an EMBL/GenBank/DDBJ whole genome shotgun (WGS) entry which is preliminary data.</text>
</comment>
<evidence type="ECO:0000256" key="7">
    <source>
        <dbReference type="ARBA" id="ARBA00022801"/>
    </source>
</evidence>
<evidence type="ECO:0000259" key="13">
    <source>
        <dbReference type="SMART" id="SM01027"/>
    </source>
</evidence>